<dbReference type="RefSeq" id="WP_214621804.1">
    <property type="nucleotide sequence ID" value="NZ_JAHGAW010000002.1"/>
</dbReference>
<gene>
    <name evidence="2" type="ORF">KK488_03795</name>
</gene>
<dbReference type="PANTHER" id="PTHR22642">
    <property type="entry name" value="IMIDAZOLONEPROPIONASE"/>
    <property type="match status" value="1"/>
</dbReference>
<dbReference type="PANTHER" id="PTHR22642:SF2">
    <property type="entry name" value="PROTEIN LONG AFTER FAR-RED 3"/>
    <property type="match status" value="1"/>
</dbReference>
<dbReference type="PROSITE" id="PS01137">
    <property type="entry name" value="TATD_1"/>
    <property type="match status" value="1"/>
</dbReference>
<dbReference type="AlphaFoldDB" id="A0A9X1IPR1"/>
<evidence type="ECO:0000313" key="3">
    <source>
        <dbReference type="Proteomes" id="UP001138757"/>
    </source>
</evidence>
<dbReference type="EMBL" id="JAHGAW010000002">
    <property type="protein sequence ID" value="MBT2186061.1"/>
    <property type="molecule type" value="Genomic_DNA"/>
</dbReference>
<dbReference type="SUPFAM" id="SSF51556">
    <property type="entry name" value="Metallo-dependent hydrolases"/>
    <property type="match status" value="1"/>
</dbReference>
<evidence type="ECO:0000313" key="2">
    <source>
        <dbReference type="EMBL" id="MBT2186061.1"/>
    </source>
</evidence>
<dbReference type="InterPro" id="IPR013108">
    <property type="entry name" value="Amidohydro_3"/>
</dbReference>
<proteinExistence type="predicted"/>
<dbReference type="InterPro" id="IPR011059">
    <property type="entry name" value="Metal-dep_hydrolase_composite"/>
</dbReference>
<dbReference type="SUPFAM" id="SSF51338">
    <property type="entry name" value="Composite domain of metallo-dependent hydrolases"/>
    <property type="match status" value="1"/>
</dbReference>
<dbReference type="Gene3D" id="3.20.20.140">
    <property type="entry name" value="Metal-dependent hydrolases"/>
    <property type="match status" value="1"/>
</dbReference>
<keyword evidence="3" id="KW-1185">Reference proteome</keyword>
<dbReference type="InterPro" id="IPR032466">
    <property type="entry name" value="Metal_Hydrolase"/>
</dbReference>
<dbReference type="Pfam" id="PF07969">
    <property type="entry name" value="Amidohydro_3"/>
    <property type="match status" value="1"/>
</dbReference>
<dbReference type="InterPro" id="IPR018228">
    <property type="entry name" value="DNase_TatD-rel_CS"/>
</dbReference>
<organism evidence="2 3">
    <name type="scientific">Sphingobium nicotianae</name>
    <dbReference type="NCBI Taxonomy" id="2782607"/>
    <lineage>
        <taxon>Bacteria</taxon>
        <taxon>Pseudomonadati</taxon>
        <taxon>Pseudomonadota</taxon>
        <taxon>Alphaproteobacteria</taxon>
        <taxon>Sphingomonadales</taxon>
        <taxon>Sphingomonadaceae</taxon>
        <taxon>Sphingobium</taxon>
    </lineage>
</organism>
<reference evidence="2" key="1">
    <citation type="submission" date="2021-05" db="EMBL/GenBank/DDBJ databases">
        <title>Genome of Sphingobium sp. strain.</title>
        <authorList>
            <person name="Fan R."/>
        </authorList>
    </citation>
    <scope>NUCLEOTIDE SEQUENCE</scope>
    <source>
        <strain evidence="2">H33</strain>
    </source>
</reference>
<name>A0A9X1IPR1_9SPHN</name>
<dbReference type="Gene3D" id="2.30.40.10">
    <property type="entry name" value="Urease, subunit C, domain 1"/>
    <property type="match status" value="1"/>
</dbReference>
<feature type="domain" description="Amidohydrolase 3" evidence="1">
    <location>
        <begin position="91"/>
        <end position="583"/>
    </location>
</feature>
<dbReference type="GO" id="GO:0016810">
    <property type="term" value="F:hydrolase activity, acting on carbon-nitrogen (but not peptide) bonds"/>
    <property type="evidence" value="ECO:0007669"/>
    <property type="project" value="InterPro"/>
</dbReference>
<evidence type="ECO:0000259" key="1">
    <source>
        <dbReference type="Pfam" id="PF07969"/>
    </source>
</evidence>
<comment type="caution">
    <text evidence="2">The sequence shown here is derived from an EMBL/GenBank/DDBJ whole genome shotgun (WGS) entry which is preliminary data.</text>
</comment>
<protein>
    <submittedName>
        <fullName evidence="2">Amidohydrolase family protein</fullName>
    </submittedName>
</protein>
<accession>A0A9X1IPR1</accession>
<dbReference type="Gene3D" id="3.10.310.70">
    <property type="match status" value="1"/>
</dbReference>
<dbReference type="Proteomes" id="UP001138757">
    <property type="component" value="Unassembled WGS sequence"/>
</dbReference>
<sequence length="585" mass="63792">MQRRDFIRSGFQLAAVTALAAPSDILKAEADLTKDMSFDPSLWMGDLAIVNANVYTLDPRKPKAQAVLVRNGRILLVGSTSEIRSQARGIKVLDAGGSALVPGFVDTHCHLDTTANGLAGLTYDEWFDNPPQSVPAMIAKLREIGAKTPPGKWIVANGVIASAVPEKRLPTMAELDSLGIPNPIIIRDNGHNCTFNSMGAKLKGLLTSEDQANMRWKTNGWPVRGGFVTRDDQGRPITAYDYCGVTEDLFTPAEQADAVSKMINKHFVSGGITTLCQLPAMGGRNHYYGLQMLQQQAQLPMRIRAYFTCPYQNSVEQILSLGLARGFGNDMFRMGGIKIFVDQARFGGGEITLDEDTENPSAFNASAGQRMMHQFDEDELANLLVQIQSRGFPVLMHVLSEAGTELCMNAVKQLRERRAGLLQLPHRVEHWRPTLENAKKMKDLNMFFSIIATAPNYPADWAQSPGTTYRDYVAAGCRPVLASDFAGGYHQLNHPIYSIAKACNEQSGGGDAAAGQAIDFETALKTWTLWAAESTMQAGDRGTITPGKLGDFSLLSGNPGSMKQDALMTLKNDVTILGGKVVYER</sequence>